<dbReference type="PANTHER" id="PTHR46009">
    <property type="entry name" value="VACUOLAR PROTEIN SORTING-ASSOCIATED PROTEIN VTA1 HOMOLOG"/>
    <property type="match status" value="1"/>
</dbReference>
<dbReference type="AlphaFoldDB" id="K0KSX5"/>
<comment type="caution">
    <text evidence="3">The sequence shown here is derived from an EMBL/GenBank/DDBJ whole genome shotgun (WGS) entry which is preliminary data.</text>
</comment>
<dbReference type="InterPro" id="IPR041212">
    <property type="entry name" value="Vta1_C"/>
</dbReference>
<evidence type="ECO:0000313" key="3">
    <source>
        <dbReference type="EMBL" id="CCH45152.1"/>
    </source>
</evidence>
<gene>
    <name evidence="3" type="ORF">BN7_4731</name>
</gene>
<evidence type="ECO:0000259" key="2">
    <source>
        <dbReference type="Pfam" id="PF18097"/>
    </source>
</evidence>
<dbReference type="Proteomes" id="UP000009328">
    <property type="component" value="Unassembled WGS sequence"/>
</dbReference>
<dbReference type="EC" id="3.6.1.-" evidence="3"/>
<dbReference type="GO" id="GO:0005771">
    <property type="term" value="C:multivesicular body"/>
    <property type="evidence" value="ECO:0007669"/>
    <property type="project" value="TreeGrafter"/>
</dbReference>
<dbReference type="EMBL" id="CAIF01000180">
    <property type="protein sequence ID" value="CCH45152.1"/>
    <property type="molecule type" value="Genomic_DNA"/>
</dbReference>
<dbReference type="GO" id="GO:0032511">
    <property type="term" value="P:late endosome to vacuole transport via multivesicular body sorting pathway"/>
    <property type="evidence" value="ECO:0007669"/>
    <property type="project" value="InterPro"/>
</dbReference>
<feature type="compositionally biased region" description="Acidic residues" evidence="1">
    <location>
        <begin position="321"/>
        <end position="333"/>
    </location>
</feature>
<feature type="region of interest" description="Disordered" evidence="1">
    <location>
        <begin position="116"/>
        <end position="184"/>
    </location>
</feature>
<keyword evidence="3" id="KW-0378">Hydrolase</keyword>
<evidence type="ECO:0000313" key="4">
    <source>
        <dbReference type="Proteomes" id="UP000009328"/>
    </source>
</evidence>
<dbReference type="Gene3D" id="1.20.5.420">
    <property type="entry name" value="Immunoglobulin FC, subunit C"/>
    <property type="match status" value="1"/>
</dbReference>
<sequence>MSVKSLKIIKSLDKLPSYFKQANASFLRFKEYHSKDPLISYFVTDLLDCAVIYEIVRGLFPFEEIIGSNISIKSQPEEEEEVELNLPKVPKNDDIKDIDETKELNLLNVPTDFKKNVSETDKTDEIKEDQSNESQVERVESNESESQKEETKEDKSSEDKPAENSNESSQLDEKQKPDEQDDDLTGSLAKLVQSVTDDTNIEDHISQSIKHLSPIDYQDQVSKEDEIINKIINTDLNRITDDEINERIQYCKKNSKRIITSIKKGENPQINPFHGDNIDNKPISNEDIEKVLKFALNEPDEDDEKEIKFPELPTSIPNDQIENEDEKEEEEEELEKREEDIEDEEQSLSDSKPIHKQLEKEDIEQFLQDGELLNNASKNAKFAISAINYEDVDTAIGQLNKSLHLLQQYKDRN</sequence>
<dbReference type="InParanoid" id="K0KSX5"/>
<feature type="compositionally biased region" description="Basic and acidic residues" evidence="1">
    <location>
        <begin position="116"/>
        <end position="162"/>
    </location>
</feature>
<organism evidence="3 4">
    <name type="scientific">Wickerhamomyces ciferrii (strain ATCC 14091 / BCRC 22168 / CBS 111 / JCM 3599 / NBRC 0793 / NRRL Y-1031 F-60-10)</name>
    <name type="common">Yeast</name>
    <name type="synonym">Pichia ciferrii</name>
    <dbReference type="NCBI Taxonomy" id="1206466"/>
    <lineage>
        <taxon>Eukaryota</taxon>
        <taxon>Fungi</taxon>
        <taxon>Dikarya</taxon>
        <taxon>Ascomycota</taxon>
        <taxon>Saccharomycotina</taxon>
        <taxon>Saccharomycetes</taxon>
        <taxon>Phaffomycetales</taxon>
        <taxon>Wickerhamomycetaceae</taxon>
        <taxon>Wickerhamomyces</taxon>
    </lineage>
</organism>
<dbReference type="InterPro" id="IPR044538">
    <property type="entry name" value="Vta1-like"/>
</dbReference>
<proteinExistence type="predicted"/>
<feature type="region of interest" description="Disordered" evidence="1">
    <location>
        <begin position="299"/>
        <end position="362"/>
    </location>
</feature>
<dbReference type="GO" id="GO:0016787">
    <property type="term" value="F:hydrolase activity"/>
    <property type="evidence" value="ECO:0007669"/>
    <property type="project" value="UniProtKB-KW"/>
</dbReference>
<dbReference type="Pfam" id="PF18097">
    <property type="entry name" value="Vta1_C"/>
    <property type="match status" value="1"/>
</dbReference>
<keyword evidence="3" id="KW-0547">Nucleotide-binding</keyword>
<name>K0KSX5_WICCF</name>
<keyword evidence="3" id="KW-0067">ATP-binding</keyword>
<accession>K0KSX5</accession>
<evidence type="ECO:0000256" key="1">
    <source>
        <dbReference type="SAM" id="MobiDB-lite"/>
    </source>
</evidence>
<protein>
    <submittedName>
        <fullName evidence="3">Helicase domino</fullName>
        <ecNumber evidence="3">3.6.1.-</ecNumber>
    </submittedName>
</protein>
<feature type="domain" description="Vta1 C-terminal" evidence="2">
    <location>
        <begin position="374"/>
        <end position="407"/>
    </location>
</feature>
<keyword evidence="3" id="KW-0347">Helicase</keyword>
<reference evidence="3 4" key="1">
    <citation type="journal article" date="2012" name="Eukaryot. Cell">
        <title>Draft genome sequence of Wickerhamomyces ciferrii NRRL Y-1031 F-60-10.</title>
        <authorList>
            <person name="Schneider J."/>
            <person name="Andrea H."/>
            <person name="Blom J."/>
            <person name="Jaenicke S."/>
            <person name="Ruckert C."/>
            <person name="Schorsch C."/>
            <person name="Szczepanowski R."/>
            <person name="Farwick M."/>
            <person name="Goesmann A."/>
            <person name="Puhler A."/>
            <person name="Schaffer S."/>
            <person name="Tauch A."/>
            <person name="Kohler T."/>
            <person name="Brinkrolf K."/>
        </authorList>
    </citation>
    <scope>NUCLEOTIDE SEQUENCE [LARGE SCALE GENOMIC DNA]</scope>
    <source>
        <strain evidence="4">ATCC 14091 / BCRC 22168 / CBS 111 / JCM 3599 / NBRC 0793 / NRRL Y-1031 F-60-10</strain>
    </source>
</reference>
<keyword evidence="4" id="KW-1185">Reference proteome</keyword>
<dbReference type="GO" id="GO:0004386">
    <property type="term" value="F:helicase activity"/>
    <property type="evidence" value="ECO:0007669"/>
    <property type="project" value="UniProtKB-KW"/>
</dbReference>
<dbReference type="HOGENOM" id="CLU_665995_0_0_1"/>
<dbReference type="PANTHER" id="PTHR46009:SF1">
    <property type="entry name" value="VACUOLAR PROTEIN SORTING-ASSOCIATED PROTEIN VTA1 HOMOLOG"/>
    <property type="match status" value="1"/>
</dbReference>